<protein>
    <submittedName>
        <fullName evidence="1">Uncharacterized protein</fullName>
    </submittedName>
</protein>
<gene>
    <name evidence="1" type="ORF">NQ315_014189</name>
</gene>
<dbReference type="EMBL" id="JANEYG010000199">
    <property type="protein sequence ID" value="KAJ8911345.1"/>
    <property type="molecule type" value="Genomic_DNA"/>
</dbReference>
<sequence>MYISNIWLGQRNGLTRFDLDLEENGLHFPTLTFEDLSDGIHFLEKPNMAETQLRGSISNNKRNIAIRAMCWTENSFSLSSNEQLISFQHIALMADSFANTSLAI</sequence>
<comment type="caution">
    <text evidence="1">The sequence shown here is derived from an EMBL/GenBank/DDBJ whole genome shotgun (WGS) entry which is preliminary data.</text>
</comment>
<evidence type="ECO:0000313" key="1">
    <source>
        <dbReference type="EMBL" id="KAJ8911345.1"/>
    </source>
</evidence>
<proteinExistence type="predicted"/>
<name>A0AAV8VBH8_9CUCU</name>
<reference evidence="1 2" key="1">
    <citation type="journal article" date="2023" name="Insect Mol. Biol.">
        <title>Genome sequencing provides insights into the evolution of gene families encoding plant cell wall-degrading enzymes in longhorned beetles.</title>
        <authorList>
            <person name="Shin N.R."/>
            <person name="Okamura Y."/>
            <person name="Kirsch R."/>
            <person name="Pauchet Y."/>
        </authorList>
    </citation>
    <scope>NUCLEOTIDE SEQUENCE [LARGE SCALE GENOMIC DNA]</scope>
    <source>
        <strain evidence="1">EAD_L_NR</strain>
    </source>
</reference>
<keyword evidence="2" id="KW-1185">Reference proteome</keyword>
<organism evidence="1 2">
    <name type="scientific">Exocentrus adspersus</name>
    <dbReference type="NCBI Taxonomy" id="1586481"/>
    <lineage>
        <taxon>Eukaryota</taxon>
        <taxon>Metazoa</taxon>
        <taxon>Ecdysozoa</taxon>
        <taxon>Arthropoda</taxon>
        <taxon>Hexapoda</taxon>
        <taxon>Insecta</taxon>
        <taxon>Pterygota</taxon>
        <taxon>Neoptera</taxon>
        <taxon>Endopterygota</taxon>
        <taxon>Coleoptera</taxon>
        <taxon>Polyphaga</taxon>
        <taxon>Cucujiformia</taxon>
        <taxon>Chrysomeloidea</taxon>
        <taxon>Cerambycidae</taxon>
        <taxon>Lamiinae</taxon>
        <taxon>Acanthocinini</taxon>
        <taxon>Exocentrus</taxon>
    </lineage>
</organism>
<dbReference type="AlphaFoldDB" id="A0AAV8VBH8"/>
<evidence type="ECO:0000313" key="2">
    <source>
        <dbReference type="Proteomes" id="UP001159042"/>
    </source>
</evidence>
<dbReference type="Proteomes" id="UP001159042">
    <property type="component" value="Unassembled WGS sequence"/>
</dbReference>
<accession>A0AAV8VBH8</accession>